<feature type="region of interest" description="Disordered" evidence="3">
    <location>
        <begin position="766"/>
        <end position="940"/>
    </location>
</feature>
<protein>
    <submittedName>
        <fullName evidence="8">U2 snRNP associated SURP domain containing</fullName>
    </submittedName>
</protein>
<dbReference type="Pfam" id="PF00076">
    <property type="entry name" value="RRM_1"/>
    <property type="match status" value="1"/>
</dbReference>
<dbReference type="SMART" id="SM00648">
    <property type="entry name" value="SWAP"/>
    <property type="match status" value="1"/>
</dbReference>
<dbReference type="InterPro" id="IPR047488">
    <property type="entry name" value="SR140_cwf21"/>
</dbReference>
<dbReference type="SMART" id="SM01115">
    <property type="entry name" value="cwf21"/>
    <property type="match status" value="1"/>
</dbReference>
<feature type="compositionally biased region" description="Basic residues" evidence="3">
    <location>
        <begin position="902"/>
        <end position="940"/>
    </location>
</feature>
<evidence type="ECO:0000256" key="4">
    <source>
        <dbReference type="SAM" id="Phobius"/>
    </source>
</evidence>
<sequence>MPDAVHNTGSADTQFLVLAKENNNIIFCFVNSLFFLLLLQPLMESKLKAFSIGKMSAAKRTLSKKEQEELKKKEDEKAAAEIYEEFLAAFEGSDGNKVKTFVRGGIVNASKEEHETDEKRGKIYKPSSRFSDQKNQPSQPSNEKPPSLLMIETKKPPLKKGEKEKKKSNLELFKEELKQIQEERDERHKTKGRLSRFEPPQSDSDGQRRSMDAPSRRNRSSGVLDDYAPGSHDVGDPSTTNLYLGNINPQMNEEMLCQEFGRFGPLASVKIMWPRTDEERARERNCGFVAFMNRRDAERALKNLNGKMIMSFEMKLGWGKAVPIPPHPIYIPPSMMEHTLPPPPSGLPFNAQPRERLKNPNAPMLPPPKNKEDFEKTLSQAIVKVVIPTERNLLALIHRMIEFVVREGPMFEAMIMNREINNPMFRCLLHCFGLKKWQNQERYLMEILLNKLEEILRGLTPRKNDIGDAMVFCLNNAEAAEEIVDCITESLSILKTPLPKKIARLYLVSDVLYNSSAKVANASYYRKFFETKLCQIFSDLNATYRTIQGHLQSENFKQRVMTCFRAWEDWAIYPEPFLIKLQNIFLGLVNIMEDKETEEVPDDLDGAPIEEELDGAPLEDVDGIPIDAAPIDDLDGVPIKSLDDDLDGVPLDTAEDSKKNEPIFKVAPSKWEAVDESELEAQAVTTSKWELFDQHEESEEEEIQNQEEESEDEEDTQSSKSEEQHMYSNPIKEEMPESKSSVKYSEMSEEKRAKLREIELKVMKFQDELESGKRPKKPGQSFQEQVEHYRDKLLQREKEKELERERERDKKDKEKSDSRSKDKKEKEECTPTRKERKRRHSASPSPSRSSGSRRAKSPSPKSERSERSERSHKESSRSRSSHKDSPRDVSKKAKRSPSGSRTPKRSRRSRSRSPKKSGKKSRSQSRSPHRSHKKSKKSKH</sequence>
<dbReference type="InterPro" id="IPR006569">
    <property type="entry name" value="CID_dom"/>
</dbReference>
<dbReference type="InterPro" id="IPR035967">
    <property type="entry name" value="SWAP/Surp_sf"/>
</dbReference>
<feature type="domain" description="SURP motif" evidence="6">
    <location>
        <begin position="396"/>
        <end position="438"/>
    </location>
</feature>
<dbReference type="Pfam" id="PF04818">
    <property type="entry name" value="CID"/>
    <property type="match status" value="1"/>
</dbReference>
<organism evidence="8 9">
    <name type="scientific">Anser brachyrhynchus</name>
    <name type="common">Pink-footed goose</name>
    <dbReference type="NCBI Taxonomy" id="132585"/>
    <lineage>
        <taxon>Eukaryota</taxon>
        <taxon>Metazoa</taxon>
        <taxon>Chordata</taxon>
        <taxon>Craniata</taxon>
        <taxon>Vertebrata</taxon>
        <taxon>Euteleostomi</taxon>
        <taxon>Archelosauria</taxon>
        <taxon>Archosauria</taxon>
        <taxon>Dinosauria</taxon>
        <taxon>Saurischia</taxon>
        <taxon>Theropoda</taxon>
        <taxon>Coelurosauria</taxon>
        <taxon>Aves</taxon>
        <taxon>Neognathae</taxon>
        <taxon>Galloanserae</taxon>
        <taxon>Anseriformes</taxon>
        <taxon>Anatidae</taxon>
        <taxon>Anserinae</taxon>
        <taxon>Anser</taxon>
    </lineage>
</organism>
<dbReference type="Pfam" id="PF01805">
    <property type="entry name" value="Surp"/>
    <property type="match status" value="1"/>
</dbReference>
<dbReference type="InterPro" id="IPR035009">
    <property type="entry name" value="SR140_RRM"/>
</dbReference>
<dbReference type="CDD" id="cd21370">
    <property type="entry name" value="cwf21_SR140"/>
    <property type="match status" value="1"/>
</dbReference>
<dbReference type="PANTHER" id="PTHR23140:SF0">
    <property type="entry name" value="U2 SNRNP-ASSOCIATED SURP MOTIF-CONTAINING PROTEIN"/>
    <property type="match status" value="1"/>
</dbReference>
<dbReference type="InterPro" id="IPR012677">
    <property type="entry name" value="Nucleotide-bd_a/b_plait_sf"/>
</dbReference>
<feature type="region of interest" description="Disordered" evidence="3">
    <location>
        <begin position="690"/>
        <end position="752"/>
    </location>
</feature>
<feature type="compositionally biased region" description="Polar residues" evidence="3">
    <location>
        <begin position="128"/>
        <end position="144"/>
    </location>
</feature>
<dbReference type="GO" id="GO:0003723">
    <property type="term" value="F:RNA binding"/>
    <property type="evidence" value="ECO:0007669"/>
    <property type="project" value="UniProtKB-UniRule"/>
</dbReference>
<dbReference type="PROSITE" id="PS51391">
    <property type="entry name" value="CID"/>
    <property type="match status" value="1"/>
</dbReference>
<dbReference type="Gene3D" id="6.10.140.420">
    <property type="match status" value="1"/>
</dbReference>
<dbReference type="Proteomes" id="UP000694426">
    <property type="component" value="Unplaced"/>
</dbReference>
<dbReference type="GO" id="GO:0005634">
    <property type="term" value="C:nucleus"/>
    <property type="evidence" value="ECO:0007669"/>
    <property type="project" value="TreeGrafter"/>
</dbReference>
<evidence type="ECO:0000313" key="8">
    <source>
        <dbReference type="Ensembl" id="ENSABRP00000007929.1"/>
    </source>
</evidence>
<feature type="domain" description="RRM" evidence="5">
    <location>
        <begin position="240"/>
        <end position="321"/>
    </location>
</feature>
<dbReference type="Ensembl" id="ENSABRT00000011337.1">
    <property type="protein sequence ID" value="ENSABRP00000007929.1"/>
    <property type="gene ID" value="ENSABRG00000007035.1"/>
</dbReference>
<dbReference type="InterPro" id="IPR035979">
    <property type="entry name" value="RBD_domain_sf"/>
</dbReference>
<feature type="compositionally biased region" description="Basic and acidic residues" evidence="3">
    <location>
        <begin position="205"/>
        <end position="215"/>
    </location>
</feature>
<evidence type="ECO:0000259" key="7">
    <source>
        <dbReference type="PROSITE" id="PS51391"/>
    </source>
</evidence>
<feature type="compositionally biased region" description="Basic and acidic residues" evidence="3">
    <location>
        <begin position="785"/>
        <end position="833"/>
    </location>
</feature>
<dbReference type="GO" id="GO:0006396">
    <property type="term" value="P:RNA processing"/>
    <property type="evidence" value="ECO:0007669"/>
    <property type="project" value="InterPro"/>
</dbReference>
<feature type="compositionally biased region" description="Basic and acidic residues" evidence="3">
    <location>
        <begin position="111"/>
        <end position="121"/>
    </location>
</feature>
<keyword evidence="1 2" id="KW-0694">RNA-binding</keyword>
<dbReference type="Gene3D" id="3.30.70.330">
    <property type="match status" value="1"/>
</dbReference>
<feature type="region of interest" description="Disordered" evidence="3">
    <location>
        <begin position="111"/>
        <end position="239"/>
    </location>
</feature>
<name>A0A8B9I4B7_9AVES</name>
<dbReference type="InterPro" id="IPR000504">
    <property type="entry name" value="RRM_dom"/>
</dbReference>
<dbReference type="SMART" id="SM00360">
    <property type="entry name" value="RRM"/>
    <property type="match status" value="1"/>
</dbReference>
<dbReference type="PROSITE" id="PS50102">
    <property type="entry name" value="RRM"/>
    <property type="match status" value="1"/>
</dbReference>
<proteinExistence type="predicted"/>
<dbReference type="CDD" id="cd12223">
    <property type="entry name" value="RRM_SR140"/>
    <property type="match status" value="1"/>
</dbReference>
<evidence type="ECO:0000313" key="9">
    <source>
        <dbReference type="Proteomes" id="UP000694426"/>
    </source>
</evidence>
<dbReference type="Gene3D" id="1.25.40.90">
    <property type="match status" value="1"/>
</dbReference>
<evidence type="ECO:0000256" key="1">
    <source>
        <dbReference type="ARBA" id="ARBA00022884"/>
    </source>
</evidence>
<feature type="compositionally biased region" description="Basic and acidic residues" evidence="3">
    <location>
        <begin position="152"/>
        <end position="188"/>
    </location>
</feature>
<keyword evidence="4" id="KW-0812">Transmembrane</keyword>
<dbReference type="PANTHER" id="PTHR23140">
    <property type="entry name" value="RNA PROCESSING PROTEIN LD23810P"/>
    <property type="match status" value="1"/>
</dbReference>
<dbReference type="PROSITE" id="PS50128">
    <property type="entry name" value="SURP"/>
    <property type="match status" value="1"/>
</dbReference>
<dbReference type="SMART" id="SM00582">
    <property type="entry name" value="RPR"/>
    <property type="match status" value="1"/>
</dbReference>
<dbReference type="SUPFAM" id="SSF109905">
    <property type="entry name" value="Surp module (SWAP domain)"/>
    <property type="match status" value="1"/>
</dbReference>
<dbReference type="Pfam" id="PF08312">
    <property type="entry name" value="cwf21"/>
    <property type="match status" value="1"/>
</dbReference>
<keyword evidence="4" id="KW-1133">Transmembrane helix</keyword>
<dbReference type="SUPFAM" id="SSF48464">
    <property type="entry name" value="ENTH/VHS domain"/>
    <property type="match status" value="1"/>
</dbReference>
<feature type="region of interest" description="Disordered" evidence="3">
    <location>
        <begin position="615"/>
        <end position="636"/>
    </location>
</feature>
<dbReference type="FunFam" id="3.30.70.330:FF:000177">
    <property type="entry name" value="U2 snRNP-associated SURP motif-containing protein-like isoform X2"/>
    <property type="match status" value="1"/>
</dbReference>
<dbReference type="InterPro" id="IPR008942">
    <property type="entry name" value="ENTH_VHS"/>
</dbReference>
<keyword evidence="4" id="KW-0472">Membrane</keyword>
<feature type="transmembrane region" description="Helical" evidence="4">
    <location>
        <begin position="25"/>
        <end position="43"/>
    </location>
</feature>
<feature type="domain" description="CID" evidence="7">
    <location>
        <begin position="444"/>
        <end position="589"/>
    </location>
</feature>
<evidence type="ECO:0000256" key="3">
    <source>
        <dbReference type="SAM" id="MobiDB-lite"/>
    </source>
</evidence>
<dbReference type="FunFam" id="1.25.40.90:FF:000013">
    <property type="entry name" value="U2 snRNP-associated SURP motif-containing protein isoform X1"/>
    <property type="match status" value="1"/>
</dbReference>
<evidence type="ECO:0000259" key="6">
    <source>
        <dbReference type="PROSITE" id="PS50128"/>
    </source>
</evidence>
<dbReference type="SUPFAM" id="SSF54928">
    <property type="entry name" value="RNA-binding domain, RBD"/>
    <property type="match status" value="1"/>
</dbReference>
<accession>A0A8B9I4B7</accession>
<feature type="compositionally biased region" description="Acidic residues" evidence="3">
    <location>
        <begin position="696"/>
        <end position="716"/>
    </location>
</feature>
<dbReference type="AlphaFoldDB" id="A0A8B9I4B7"/>
<evidence type="ECO:0000256" key="2">
    <source>
        <dbReference type="PROSITE-ProRule" id="PRU00176"/>
    </source>
</evidence>
<dbReference type="InterPro" id="IPR051485">
    <property type="entry name" value="SR-CTD_assoc_factor"/>
</dbReference>
<reference evidence="8" key="1">
    <citation type="submission" date="2025-08" db="UniProtKB">
        <authorList>
            <consortium name="Ensembl"/>
        </authorList>
    </citation>
    <scope>IDENTIFICATION</scope>
</reference>
<keyword evidence="9" id="KW-1185">Reference proteome</keyword>
<evidence type="ECO:0000259" key="5">
    <source>
        <dbReference type="PROSITE" id="PS50102"/>
    </source>
</evidence>
<feature type="compositionally biased region" description="Basic and acidic residues" evidence="3">
    <location>
        <begin position="720"/>
        <end position="737"/>
    </location>
</feature>
<dbReference type="Gene3D" id="1.10.10.790">
    <property type="entry name" value="Surp module"/>
    <property type="match status" value="1"/>
</dbReference>
<dbReference type="InterPro" id="IPR000061">
    <property type="entry name" value="Surp"/>
</dbReference>
<feature type="compositionally biased region" description="Basic and acidic residues" evidence="3">
    <location>
        <begin position="861"/>
        <end position="891"/>
    </location>
</feature>
<dbReference type="GeneTree" id="ENSGT00390000010687"/>
<gene>
    <name evidence="8" type="primary">U2SURP</name>
</gene>
<dbReference type="InterPro" id="IPR013170">
    <property type="entry name" value="mRNA_splic_Cwf21_dom"/>
</dbReference>
<reference evidence="8" key="2">
    <citation type="submission" date="2025-09" db="UniProtKB">
        <authorList>
            <consortium name="Ensembl"/>
        </authorList>
    </citation>
    <scope>IDENTIFICATION</scope>
</reference>